<dbReference type="GO" id="GO:0005737">
    <property type="term" value="C:cytoplasm"/>
    <property type="evidence" value="ECO:0007669"/>
    <property type="project" value="TreeGrafter"/>
</dbReference>
<dbReference type="AlphaFoldDB" id="A0A448YPI9"/>
<dbReference type="OrthoDB" id="440325at2759"/>
<dbReference type="GO" id="GO:0006081">
    <property type="term" value="P:aldehyde metabolic process"/>
    <property type="evidence" value="ECO:0007669"/>
    <property type="project" value="InterPro"/>
</dbReference>
<dbReference type="Pfam" id="PF00171">
    <property type="entry name" value="Aldedh"/>
    <property type="match status" value="1"/>
</dbReference>
<dbReference type="Gene3D" id="3.40.605.10">
    <property type="entry name" value="Aldehyde Dehydrogenase, Chain A, domain 1"/>
    <property type="match status" value="1"/>
</dbReference>
<dbReference type="EMBL" id="CAACVR010000027">
    <property type="protein sequence ID" value="VEU22768.1"/>
    <property type="molecule type" value="Genomic_DNA"/>
</dbReference>
<keyword evidence="2 3" id="KW-0560">Oxidoreductase</keyword>
<dbReference type="InterPro" id="IPR012394">
    <property type="entry name" value="Aldehyde_DH_NAD(P)"/>
</dbReference>
<gene>
    <name evidence="9" type="ORF">BRENAR_LOCUS3499</name>
</gene>
<dbReference type="PROSITE" id="PS00070">
    <property type="entry name" value="ALDEHYDE_DEHYDR_CYS"/>
    <property type="match status" value="1"/>
</dbReference>
<keyword evidence="7" id="KW-0472">Membrane</keyword>
<comment type="similarity">
    <text evidence="1 3 6">Belongs to the aldehyde dehydrogenase family.</text>
</comment>
<dbReference type="InterPro" id="IPR016163">
    <property type="entry name" value="Ald_DH_C"/>
</dbReference>
<evidence type="ECO:0000256" key="7">
    <source>
        <dbReference type="SAM" id="Phobius"/>
    </source>
</evidence>
<feature type="domain" description="Aldehyde dehydrogenase" evidence="8">
    <location>
        <begin position="33"/>
        <end position="440"/>
    </location>
</feature>
<feature type="active site" evidence="4 5">
    <location>
        <position position="222"/>
    </location>
</feature>
<evidence type="ECO:0000256" key="4">
    <source>
        <dbReference type="PIRSR" id="PIRSR036492-1"/>
    </source>
</evidence>
<feature type="transmembrane region" description="Helical" evidence="7">
    <location>
        <begin position="485"/>
        <end position="504"/>
    </location>
</feature>
<evidence type="ECO:0000256" key="6">
    <source>
        <dbReference type="RuleBase" id="RU003345"/>
    </source>
</evidence>
<evidence type="ECO:0000256" key="3">
    <source>
        <dbReference type="PIRNR" id="PIRNR036492"/>
    </source>
</evidence>
<keyword evidence="10" id="KW-1185">Reference proteome</keyword>
<name>A0A448YPI9_BRENA</name>
<evidence type="ECO:0000256" key="1">
    <source>
        <dbReference type="ARBA" id="ARBA00009986"/>
    </source>
</evidence>
<protein>
    <recommendedName>
        <fullName evidence="3">Aldehyde dehydrogenase</fullName>
    </recommendedName>
</protein>
<keyword evidence="7" id="KW-0812">Transmembrane</keyword>
<dbReference type="PANTHER" id="PTHR43570:SF16">
    <property type="entry name" value="ALDEHYDE DEHYDROGENASE TYPE III, ISOFORM Q"/>
    <property type="match status" value="1"/>
</dbReference>
<accession>A0A448YPI9</accession>
<dbReference type="PANTHER" id="PTHR43570">
    <property type="entry name" value="ALDEHYDE DEHYDROGENASE"/>
    <property type="match status" value="1"/>
</dbReference>
<dbReference type="InParanoid" id="A0A448YPI9"/>
<dbReference type="InterPro" id="IPR016162">
    <property type="entry name" value="Ald_DH_N"/>
</dbReference>
<dbReference type="InterPro" id="IPR015590">
    <property type="entry name" value="Aldehyde_DH_dom"/>
</dbReference>
<dbReference type="SUPFAM" id="SSF53720">
    <property type="entry name" value="ALDH-like"/>
    <property type="match status" value="1"/>
</dbReference>
<dbReference type="InterPro" id="IPR029510">
    <property type="entry name" value="Ald_DH_CS_GLU"/>
</dbReference>
<evidence type="ECO:0000256" key="2">
    <source>
        <dbReference type="ARBA" id="ARBA00023002"/>
    </source>
</evidence>
<dbReference type="Gene3D" id="3.40.309.10">
    <property type="entry name" value="Aldehyde Dehydrogenase, Chain A, domain 2"/>
    <property type="match status" value="1"/>
</dbReference>
<dbReference type="PIRSF" id="PIRSF036492">
    <property type="entry name" value="ALDH"/>
    <property type="match status" value="1"/>
</dbReference>
<evidence type="ECO:0000313" key="9">
    <source>
        <dbReference type="EMBL" id="VEU22768.1"/>
    </source>
</evidence>
<organism evidence="9 10">
    <name type="scientific">Brettanomyces naardenensis</name>
    <name type="common">Yeast</name>
    <dbReference type="NCBI Taxonomy" id="13370"/>
    <lineage>
        <taxon>Eukaryota</taxon>
        <taxon>Fungi</taxon>
        <taxon>Dikarya</taxon>
        <taxon>Ascomycota</taxon>
        <taxon>Saccharomycotina</taxon>
        <taxon>Pichiomycetes</taxon>
        <taxon>Pichiales</taxon>
        <taxon>Pichiaceae</taxon>
        <taxon>Brettanomyces</taxon>
    </lineage>
</organism>
<feature type="active site" evidence="4">
    <location>
        <position position="257"/>
    </location>
</feature>
<dbReference type="Proteomes" id="UP000290900">
    <property type="component" value="Unassembled WGS sequence"/>
</dbReference>
<dbReference type="GO" id="GO:0004029">
    <property type="term" value="F:aldehyde dehydrogenase (NAD+) activity"/>
    <property type="evidence" value="ECO:0007669"/>
    <property type="project" value="TreeGrafter"/>
</dbReference>
<sequence>MATLTNLNPSVKEIPALVDRLRQNFFDHPTRDIASLKQQLKSLKKALEKHRESLAASLFQDFHRSVAETLIMEFGCVCDEINYLVNHLSTLLQNDTPDEVSAAFATLNITVEKIPLGTVLIIVPFNYPLLLSLSPLIGAIAAGNNVVLKLPYDKCPEFCLELTRTLLEGLDSKRIAVVNGGIPESDALLNEKFDKIMFTGSGRVGQIVMEKAAKHLTPMILELGGKSPTFLTSKCGNLKKAIRRIVWGKFINAGQTCVAPDYLLLEDKIYDESIKLIIETTKELFPKIGPDAIFTHLVDERSFNRMSGYLDKTEGKIVLGGSKDRASLFLEPTVVSDIQFSDVLMKEELFGPILPIIRYSDLKKTVDTVKTQVDTPLAVYIFSDSKEEQQVIKTIRSGGLCINDTLMHAGCHSVPFGGIGASGFGNYHGRYSIRAFTHERAILKQPYWADGLIAVRYPPFTNENMRKFLFLGKFPAIPSVNWMEIVKLIVLLGVGIGIGIGIGVSI</sequence>
<evidence type="ECO:0000259" key="8">
    <source>
        <dbReference type="Pfam" id="PF00171"/>
    </source>
</evidence>
<dbReference type="InterPro" id="IPR016161">
    <property type="entry name" value="Ald_DH/histidinol_DH"/>
</dbReference>
<proteinExistence type="inferred from homology"/>
<keyword evidence="7" id="KW-1133">Transmembrane helix</keyword>
<dbReference type="FunCoup" id="A0A448YPI9">
    <property type="interactions" value="456"/>
</dbReference>
<dbReference type="PROSITE" id="PS00687">
    <property type="entry name" value="ALDEHYDE_DEHYDR_GLU"/>
    <property type="match status" value="1"/>
</dbReference>
<reference evidence="9 10" key="1">
    <citation type="submission" date="2018-12" db="EMBL/GenBank/DDBJ databases">
        <authorList>
            <person name="Tiukova I."/>
            <person name="Dainat J."/>
        </authorList>
    </citation>
    <scope>NUCLEOTIDE SEQUENCE [LARGE SCALE GENOMIC DNA]</scope>
</reference>
<dbReference type="InterPro" id="IPR016160">
    <property type="entry name" value="Ald_DH_CS_CYS"/>
</dbReference>
<evidence type="ECO:0000256" key="5">
    <source>
        <dbReference type="PROSITE-ProRule" id="PRU10007"/>
    </source>
</evidence>
<dbReference type="STRING" id="13370.A0A448YPI9"/>
<evidence type="ECO:0000313" key="10">
    <source>
        <dbReference type="Proteomes" id="UP000290900"/>
    </source>
</evidence>